<protein>
    <recommendedName>
        <fullName evidence="4">Transmembrane protein</fullName>
    </recommendedName>
</protein>
<keyword evidence="1" id="KW-0472">Membrane</keyword>
<feature type="transmembrane region" description="Helical" evidence="1">
    <location>
        <begin position="59"/>
        <end position="81"/>
    </location>
</feature>
<comment type="caution">
    <text evidence="2">The sequence shown here is derived from an EMBL/GenBank/DDBJ whole genome shotgun (WGS) entry which is preliminary data.</text>
</comment>
<dbReference type="AlphaFoldDB" id="A0A813K1Z7"/>
<dbReference type="EMBL" id="CAJNNW010028168">
    <property type="protein sequence ID" value="CAE8694946.1"/>
    <property type="molecule type" value="Genomic_DNA"/>
</dbReference>
<evidence type="ECO:0008006" key="4">
    <source>
        <dbReference type="Google" id="ProtNLM"/>
    </source>
</evidence>
<evidence type="ECO:0000256" key="1">
    <source>
        <dbReference type="SAM" id="Phobius"/>
    </source>
</evidence>
<feature type="transmembrane region" description="Helical" evidence="1">
    <location>
        <begin position="177"/>
        <end position="197"/>
    </location>
</feature>
<keyword evidence="1" id="KW-0812">Transmembrane</keyword>
<keyword evidence="1" id="KW-1133">Transmembrane helix</keyword>
<feature type="transmembrane region" description="Helical" evidence="1">
    <location>
        <begin position="101"/>
        <end position="125"/>
    </location>
</feature>
<gene>
    <name evidence="2" type="ORF">PGLA2088_LOCUS29101</name>
</gene>
<feature type="transmembrane region" description="Helical" evidence="1">
    <location>
        <begin position="137"/>
        <end position="157"/>
    </location>
</feature>
<proteinExistence type="predicted"/>
<accession>A0A813K1Z7</accession>
<feature type="transmembrane region" description="Helical" evidence="1">
    <location>
        <begin position="245"/>
        <end position="265"/>
    </location>
</feature>
<reference evidence="2" key="1">
    <citation type="submission" date="2021-02" db="EMBL/GenBank/DDBJ databases">
        <authorList>
            <person name="Dougan E. K."/>
            <person name="Rhodes N."/>
            <person name="Thang M."/>
            <person name="Chan C."/>
        </authorList>
    </citation>
    <scope>NUCLEOTIDE SEQUENCE</scope>
</reference>
<organism evidence="2 3">
    <name type="scientific">Polarella glacialis</name>
    <name type="common">Dinoflagellate</name>
    <dbReference type="NCBI Taxonomy" id="89957"/>
    <lineage>
        <taxon>Eukaryota</taxon>
        <taxon>Sar</taxon>
        <taxon>Alveolata</taxon>
        <taxon>Dinophyceae</taxon>
        <taxon>Suessiales</taxon>
        <taxon>Suessiaceae</taxon>
        <taxon>Polarella</taxon>
    </lineage>
</organism>
<sequence length="292" mass="31755">MTCQGGVACEGTPEAAGRALPVQLEEGGLKSNSGDLEHGGLGTVMTLAQLTHFRTLSSVNLFLALGAVIYLAINIVCTVLNSYDNDCDLENISCHAATTPYVFHMLEFWATFFFNVLAVIALMYSPKQLQVIFWSPLLLKAIVFVNVSGSFITALLVSINLHKFEIPSHELEYANELTVALCDLIILMSLLRGLGSGGGVHVRRQKSTLVWTIMLICFAACVAIAQLGIYNGMGWVGGESNGEVAAHYCEFAFGIMSAGITFWFTMDNKMIADTQIRSLLLTGTSNSEYFRI</sequence>
<evidence type="ECO:0000313" key="3">
    <source>
        <dbReference type="Proteomes" id="UP000626109"/>
    </source>
</evidence>
<feature type="transmembrane region" description="Helical" evidence="1">
    <location>
        <begin position="209"/>
        <end position="233"/>
    </location>
</feature>
<dbReference type="Proteomes" id="UP000626109">
    <property type="component" value="Unassembled WGS sequence"/>
</dbReference>
<evidence type="ECO:0000313" key="2">
    <source>
        <dbReference type="EMBL" id="CAE8694946.1"/>
    </source>
</evidence>
<name>A0A813K1Z7_POLGL</name>